<protein>
    <submittedName>
        <fullName evidence="1">Uncharacterized protein</fullName>
    </submittedName>
</protein>
<name>A0A2A5QPY4_9EURY</name>
<dbReference type="Proteomes" id="UP000219689">
    <property type="component" value="Unassembled WGS sequence"/>
</dbReference>
<keyword evidence="2" id="KW-1185">Reference proteome</keyword>
<dbReference type="AlphaFoldDB" id="A0A2A5QPY4"/>
<gene>
    <name evidence="1" type="ORF">CP557_20765</name>
</gene>
<dbReference type="EMBL" id="NXNI01000002">
    <property type="protein sequence ID" value="PCR88911.1"/>
    <property type="molecule type" value="Genomic_DNA"/>
</dbReference>
<reference evidence="1 2" key="1">
    <citation type="submission" date="2017-09" db="EMBL/GenBank/DDBJ databases">
        <title>Genome sequences of Natrinema ejinorence JCM 13890T.</title>
        <authorList>
            <person name="Roh S.W."/>
            <person name="Kim Y.B."/>
            <person name="Kim J.Y."/>
        </authorList>
    </citation>
    <scope>NUCLEOTIDE SEQUENCE [LARGE SCALE GENOMIC DNA]</scope>
    <source>
        <strain evidence="1 2">JCM 13890</strain>
    </source>
</reference>
<proteinExistence type="predicted"/>
<accession>A0A2A5QPY4</accession>
<evidence type="ECO:0000313" key="1">
    <source>
        <dbReference type="EMBL" id="PCR88911.1"/>
    </source>
</evidence>
<sequence length="77" mass="8743">MSTASRPFHTVARKEQGRRWLRHLRAGSSVGSPRFLPFVLDVATSGGINRVERFPSVKLWVSVYVSRLAIERYATVQ</sequence>
<organism evidence="1 2">
    <name type="scientific">Natrinema ejinorense</name>
    <dbReference type="NCBI Taxonomy" id="373386"/>
    <lineage>
        <taxon>Archaea</taxon>
        <taxon>Methanobacteriati</taxon>
        <taxon>Methanobacteriota</taxon>
        <taxon>Stenosarchaea group</taxon>
        <taxon>Halobacteria</taxon>
        <taxon>Halobacteriales</taxon>
        <taxon>Natrialbaceae</taxon>
        <taxon>Natrinema</taxon>
    </lineage>
</organism>
<evidence type="ECO:0000313" key="2">
    <source>
        <dbReference type="Proteomes" id="UP000219689"/>
    </source>
</evidence>
<comment type="caution">
    <text evidence="1">The sequence shown here is derived from an EMBL/GenBank/DDBJ whole genome shotgun (WGS) entry which is preliminary data.</text>
</comment>